<dbReference type="Gene3D" id="3.30.700.10">
    <property type="entry name" value="Glycoprotein, Type 4 Pilin"/>
    <property type="match status" value="1"/>
</dbReference>
<dbReference type="OrthoDB" id="68627at2"/>
<sequence length="159" mass="17041" precursor="true">MNTHRTQGFTLQELLIVMFIVGIIATLTLGSMQRLNRTTQLRAAATQFASDLNRIRSAATTQNQNTSLTLNSTGTAYTMQFAGQTQTVNLPSGFTVQGVQDSSGSWVAAASSQWKVAYSAPYGEVDATSNGFQFQATSNDLTPRIVRVVGVTGKVLNGE</sequence>
<evidence type="ECO:0000256" key="3">
    <source>
        <dbReference type="ARBA" id="ARBA00022764"/>
    </source>
</evidence>
<evidence type="ECO:0000256" key="2">
    <source>
        <dbReference type="ARBA" id="ARBA00004418"/>
    </source>
</evidence>
<evidence type="ECO:0000256" key="5">
    <source>
        <dbReference type="SAM" id="Phobius"/>
    </source>
</evidence>
<accession>E8UB10</accession>
<dbReference type="STRING" id="709986.Deima_2616"/>
<name>E8UB10_DEIML</name>
<dbReference type="GO" id="GO:0042597">
    <property type="term" value="C:periplasmic space"/>
    <property type="evidence" value="ECO:0007669"/>
    <property type="project" value="UniProtKB-SubCell"/>
</dbReference>
<dbReference type="EMBL" id="CP002454">
    <property type="protein sequence ID" value="ADV68249.1"/>
    <property type="molecule type" value="Genomic_DNA"/>
</dbReference>
<proteinExistence type="predicted"/>
<dbReference type="Pfam" id="PF07963">
    <property type="entry name" value="N_methyl"/>
    <property type="match status" value="1"/>
</dbReference>
<dbReference type="RefSeq" id="WP_013557753.1">
    <property type="nucleotide sequence ID" value="NC_014958.1"/>
</dbReference>
<keyword evidence="5" id="KW-0472">Membrane</keyword>
<keyword evidence="4" id="KW-0998">Cell outer membrane</keyword>
<dbReference type="Proteomes" id="UP000008635">
    <property type="component" value="Chromosome"/>
</dbReference>
<dbReference type="KEGG" id="dmr:Deima_2616"/>
<reference evidence="7" key="2">
    <citation type="submission" date="2011-01" db="EMBL/GenBank/DDBJ databases">
        <title>The complete genome of Deinococcus maricopensis DSM 21211.</title>
        <authorList>
            <consortium name="US DOE Joint Genome Institute (JGI-PGF)"/>
            <person name="Lucas S."/>
            <person name="Copeland A."/>
            <person name="Lapidus A."/>
            <person name="Goodwin L."/>
            <person name="Pitluck S."/>
            <person name="Kyrpides N."/>
            <person name="Mavromatis K."/>
            <person name="Pagani I."/>
            <person name="Ivanova N."/>
            <person name="Ovchinnikova G."/>
            <person name="Zeytun A."/>
            <person name="Detter J.C."/>
            <person name="Han C."/>
            <person name="Land M."/>
            <person name="Hauser L."/>
            <person name="Markowitz V."/>
            <person name="Cheng J.-F."/>
            <person name="Hugenholtz P."/>
            <person name="Woyke T."/>
            <person name="Wu D."/>
            <person name="Pukall R."/>
            <person name="Gehrich-Schroeter G."/>
            <person name="Brambilla E."/>
            <person name="Klenk H.-P."/>
            <person name="Eisen J.A."/>
        </authorList>
    </citation>
    <scope>NUCLEOTIDE SEQUENCE [LARGE SCALE GENOMIC DNA]</scope>
    <source>
        <strain evidence="7">DSM 21211 / LMG 22137 / NRRL B-23946 / LB-34</strain>
    </source>
</reference>
<evidence type="ECO:0000313" key="7">
    <source>
        <dbReference type="Proteomes" id="UP000008635"/>
    </source>
</evidence>
<evidence type="ECO:0000256" key="4">
    <source>
        <dbReference type="ARBA" id="ARBA00023237"/>
    </source>
</evidence>
<dbReference type="eggNOG" id="COG4970">
    <property type="taxonomic scope" value="Bacteria"/>
</dbReference>
<evidence type="ECO:0000313" key="6">
    <source>
        <dbReference type="EMBL" id="ADV68249.1"/>
    </source>
</evidence>
<dbReference type="InterPro" id="IPR045584">
    <property type="entry name" value="Pilin-like"/>
</dbReference>
<keyword evidence="3" id="KW-0574">Periplasm</keyword>
<keyword evidence="5" id="KW-0812">Transmembrane</keyword>
<keyword evidence="5" id="KW-1133">Transmembrane helix</keyword>
<keyword evidence="7" id="KW-1185">Reference proteome</keyword>
<feature type="transmembrane region" description="Helical" evidence="5">
    <location>
        <begin position="14"/>
        <end position="32"/>
    </location>
</feature>
<organism evidence="6 7">
    <name type="scientific">Deinococcus maricopensis (strain DSM 21211 / LMG 22137 / NRRL B-23946 / LB-34)</name>
    <dbReference type="NCBI Taxonomy" id="709986"/>
    <lineage>
        <taxon>Bacteria</taxon>
        <taxon>Thermotogati</taxon>
        <taxon>Deinococcota</taxon>
        <taxon>Deinococci</taxon>
        <taxon>Deinococcales</taxon>
        <taxon>Deinococcaceae</taxon>
        <taxon>Deinococcus</taxon>
    </lineage>
</organism>
<dbReference type="AlphaFoldDB" id="E8UB10"/>
<dbReference type="HOGENOM" id="CLU_140239_0_0_0"/>
<dbReference type="InterPro" id="IPR012902">
    <property type="entry name" value="N_methyl_site"/>
</dbReference>
<protein>
    <submittedName>
        <fullName evidence="6">Putative pilus assembly protein</fullName>
    </submittedName>
</protein>
<gene>
    <name evidence="6" type="ordered locus">Deima_2616</name>
</gene>
<dbReference type="NCBIfam" id="TIGR02532">
    <property type="entry name" value="IV_pilin_GFxxxE"/>
    <property type="match status" value="1"/>
</dbReference>
<dbReference type="GO" id="GO:0009279">
    <property type="term" value="C:cell outer membrane"/>
    <property type="evidence" value="ECO:0007669"/>
    <property type="project" value="UniProtKB-SubCell"/>
</dbReference>
<reference evidence="6 7" key="1">
    <citation type="journal article" date="2011" name="Stand. Genomic Sci.">
        <title>Complete genome sequence of Deinococcus maricopensis type strain (LB-34).</title>
        <authorList>
            <person name="Pukall R."/>
            <person name="Zeytun A."/>
            <person name="Lucas S."/>
            <person name="Lapidus A."/>
            <person name="Hammon N."/>
            <person name="Deshpande S."/>
            <person name="Nolan M."/>
            <person name="Cheng J.F."/>
            <person name="Pitluck S."/>
            <person name="Liolios K."/>
            <person name="Pagani I."/>
            <person name="Mikhailova N."/>
            <person name="Ivanova N."/>
            <person name="Mavromatis K."/>
            <person name="Pati A."/>
            <person name="Tapia R."/>
            <person name="Han C."/>
            <person name="Goodwin L."/>
            <person name="Chen A."/>
            <person name="Palaniappan K."/>
            <person name="Land M."/>
            <person name="Hauser L."/>
            <person name="Chang Y.J."/>
            <person name="Jeffries C.D."/>
            <person name="Brambilla E.M."/>
            <person name="Rohde M."/>
            <person name="Goker M."/>
            <person name="Detter J.C."/>
            <person name="Woyke T."/>
            <person name="Bristow J."/>
            <person name="Eisen J.A."/>
            <person name="Markowitz V."/>
            <person name="Hugenholtz P."/>
            <person name="Kyrpides N.C."/>
            <person name="Klenk H.P."/>
        </authorList>
    </citation>
    <scope>NUCLEOTIDE SEQUENCE [LARGE SCALE GENOMIC DNA]</scope>
    <source>
        <strain evidence="7">DSM 21211 / LMG 22137 / NRRL B-23946 / LB-34</strain>
    </source>
</reference>
<comment type="subcellular location">
    <subcellularLocation>
        <location evidence="1">Cell outer membrane</location>
        <topology evidence="1">Single-pass membrane protein</topology>
    </subcellularLocation>
    <subcellularLocation>
        <location evidence="2">Periplasm</location>
    </subcellularLocation>
</comment>
<evidence type="ECO:0000256" key="1">
    <source>
        <dbReference type="ARBA" id="ARBA00004203"/>
    </source>
</evidence>
<dbReference type="SUPFAM" id="SSF54523">
    <property type="entry name" value="Pili subunits"/>
    <property type="match status" value="1"/>
</dbReference>